<evidence type="ECO:0000313" key="3">
    <source>
        <dbReference type="Proteomes" id="UP000436138"/>
    </source>
</evidence>
<dbReference type="RefSeq" id="WP_158929447.1">
    <property type="nucleotide sequence ID" value="NZ_CP047020.1"/>
</dbReference>
<sequence>MDRQENLQELYSTAMGLLTAYDESGRQQDLMSGMGLLRKAIGFLAPGDPRRGLLLGNYAVALQKLYEETGDVHDLEQAVSVAGTATSEVPRDHPARIAFVGDHVNVLRKLYERTGHAADLEKAVEIGERAARQLPEHPGPANGGFLNNLAIALRCDFERTGDLDALRRSAHYARKAVAAAPAEAPQRTEALLSLGVTLQELGKRTGDDSALREAVACGREAVTTAHNESLRATALDDLGIALHMSFERTGELSEIQEAVECGRQAVADGVRRHREPTFLVNLSVSLNALAERTGSLDALEEAVDTARRAVAQGSPDQTDHGVFLDTLNNTLRTRYRRSGDMASLEEAVEVGRLAVAATPPGHADHHGSKNNLALSLRSLHTRTRHRGALAEAVELTRDVVVATDGQASHGLYLYNLSGLLGELYGEEGDLGTLREAVSVARAASRATPPDHPDQARRLGMLGQRLVQLFEATRDRTLLVAASDALNAAVRSTPGDHPLRTSYVYDLAGALKFRAEESRSVDLLEEARACYREVAEQAAASTLNRILAYRELSLLTIDAGRPAEALQWIERAVDLLEMLAPGTLQRDDRQFRLAQLNSSISGDAVAVALHAGDPVRAIELLERTRGTLAADTVGVRGPDHVRLRKHAPDLARRLDQLRFLLDNLDSAQSAQATDDVSPGRRRDHGIAQQVAIERQQAYEEWQRLVAQARALPGFHTYLRPGIEQLSQNVPEDGVVVFITTSSARCDALVATGDPGQPVLVVPLEGLTQERAYEQVNRLIDARLLAADNQHDPLDRIAAQQEILTVLTWLWHTVTNPVLTRLGHVATPQDDDRKPRVWWCPVGGMAPLPFHAAGDYSRAGAVTGGSSVLDRVVSSYTTTLRSLERNSAMPVAHSDSSTVIVPVPDVPGAPLRGVTREVQSLSAVLPDARVLASPTRGAVLSALPNHRIAHFACHGYADIARPSESRLILTDYVTDPLTVADISRLQLSAELAFLSACDTTVTPSRLADEAVHITGAFQLAGFRQVIGTLWAVDDQVEADLAIDFYHRLTNGGTTAPETARAPYALHRAVRKLRAQYPKSPMLWAAQVHVGA</sequence>
<dbReference type="AlphaFoldDB" id="A0A6I6NEE4"/>
<name>A0A6I6NEE4_9ACTN</name>
<dbReference type="Gene3D" id="1.25.40.10">
    <property type="entry name" value="Tetratricopeptide repeat domain"/>
    <property type="match status" value="2"/>
</dbReference>
<keyword evidence="3" id="KW-1185">Reference proteome</keyword>
<gene>
    <name evidence="2" type="ORF">GQF42_44055</name>
</gene>
<evidence type="ECO:0000259" key="1">
    <source>
        <dbReference type="Pfam" id="PF12770"/>
    </source>
</evidence>
<dbReference type="KEGG" id="sbro:GQF42_44055"/>
<reference evidence="2 3" key="1">
    <citation type="submission" date="2019-12" db="EMBL/GenBank/DDBJ databases">
        <title>Streptomyces sp. strain T44 isolated from rhizosphere soil of Broussonetia papyrifera.</title>
        <authorList>
            <person name="Mo P."/>
        </authorList>
    </citation>
    <scope>NUCLEOTIDE SEQUENCE [LARGE SCALE GENOMIC DNA]</scope>
    <source>
        <strain evidence="2 3">T44</strain>
    </source>
</reference>
<organism evidence="2 3">
    <name type="scientific">Streptomyces broussonetiae</name>
    <dbReference type="NCBI Taxonomy" id="2686304"/>
    <lineage>
        <taxon>Bacteria</taxon>
        <taxon>Bacillati</taxon>
        <taxon>Actinomycetota</taxon>
        <taxon>Actinomycetes</taxon>
        <taxon>Kitasatosporales</taxon>
        <taxon>Streptomycetaceae</taxon>
        <taxon>Streptomyces</taxon>
    </lineage>
</organism>
<accession>A0A6I6NEE4</accession>
<feature type="domain" description="CHAT" evidence="1">
    <location>
        <begin position="804"/>
        <end position="1088"/>
    </location>
</feature>
<proteinExistence type="predicted"/>
<dbReference type="Proteomes" id="UP000436138">
    <property type="component" value="Chromosome"/>
</dbReference>
<dbReference type="Pfam" id="PF12770">
    <property type="entry name" value="CHAT"/>
    <property type="match status" value="1"/>
</dbReference>
<dbReference type="InterPro" id="IPR011990">
    <property type="entry name" value="TPR-like_helical_dom_sf"/>
</dbReference>
<dbReference type="EMBL" id="CP047020">
    <property type="protein sequence ID" value="QHA09239.1"/>
    <property type="molecule type" value="Genomic_DNA"/>
</dbReference>
<dbReference type="InterPro" id="IPR024983">
    <property type="entry name" value="CHAT_dom"/>
</dbReference>
<evidence type="ECO:0000313" key="2">
    <source>
        <dbReference type="EMBL" id="QHA09239.1"/>
    </source>
</evidence>
<dbReference type="PANTHER" id="PTHR19959">
    <property type="entry name" value="KINESIN LIGHT CHAIN"/>
    <property type="match status" value="1"/>
</dbReference>
<dbReference type="PANTHER" id="PTHR19959:SF119">
    <property type="entry name" value="FUNGAL LIPASE-LIKE DOMAIN-CONTAINING PROTEIN"/>
    <property type="match status" value="1"/>
</dbReference>
<protein>
    <submittedName>
        <fullName evidence="2">CHAT domain-containing protein</fullName>
    </submittedName>
</protein>